<name>A0A6L8US62_9BACL</name>
<dbReference type="AlphaFoldDB" id="A0A6L8US62"/>
<comment type="caution">
    <text evidence="1">The sequence shown here is derived from an EMBL/GenBank/DDBJ whole genome shotgun (WGS) entry which is preliminary data.</text>
</comment>
<evidence type="ECO:0000313" key="2">
    <source>
        <dbReference type="Proteomes" id="UP000481087"/>
    </source>
</evidence>
<reference evidence="1 2" key="1">
    <citation type="submission" date="2019-12" db="EMBL/GenBank/DDBJ databases">
        <title>Paenibacillus sp. nov. sp. isolated from soil.</title>
        <authorList>
            <person name="Kim J."/>
            <person name="Jeong S.E."/>
            <person name="Jung H.S."/>
            <person name="Jeon C.O."/>
        </authorList>
    </citation>
    <scope>NUCLEOTIDE SEQUENCE [LARGE SCALE GENOMIC DNA]</scope>
    <source>
        <strain evidence="1 2">5J-6</strain>
    </source>
</reference>
<dbReference type="Proteomes" id="UP000481087">
    <property type="component" value="Unassembled WGS sequence"/>
</dbReference>
<protein>
    <submittedName>
        <fullName evidence="1">Sporulation protein Cse60</fullName>
    </submittedName>
</protein>
<keyword evidence="2" id="KW-1185">Reference proteome</keyword>
<proteinExistence type="predicted"/>
<sequence length="64" mass="7270">MKVIQVKEFLDTDSSYAESRANQFLTELSDDQVINVCYGSILKTGKHDTGLQRSSILVVYRTKE</sequence>
<accession>A0A6L8US62</accession>
<gene>
    <name evidence="1" type="ORF">GQF01_01850</name>
</gene>
<organism evidence="1 2">
    <name type="scientific">Paenibacillus silvestris</name>
    <dbReference type="NCBI Taxonomy" id="2606219"/>
    <lineage>
        <taxon>Bacteria</taxon>
        <taxon>Bacillati</taxon>
        <taxon>Bacillota</taxon>
        <taxon>Bacilli</taxon>
        <taxon>Bacillales</taxon>
        <taxon>Paenibacillaceae</taxon>
        <taxon>Paenibacillus</taxon>
    </lineage>
</organism>
<evidence type="ECO:0000313" key="1">
    <source>
        <dbReference type="EMBL" id="MZQ80883.1"/>
    </source>
</evidence>
<dbReference type="EMBL" id="WTUZ01000004">
    <property type="protein sequence ID" value="MZQ80883.1"/>
    <property type="molecule type" value="Genomic_DNA"/>
</dbReference>